<dbReference type="EMBL" id="CP127363">
    <property type="protein sequence ID" value="WIY47400.1"/>
    <property type="molecule type" value="Genomic_DNA"/>
</dbReference>
<keyword evidence="2" id="KW-1185">Reference proteome</keyword>
<name>A0ABY9AKC4_PARCI</name>
<accession>A0ABY9AKC4</accession>
<evidence type="ECO:0000313" key="2">
    <source>
        <dbReference type="Proteomes" id="UP001242732"/>
    </source>
</evidence>
<dbReference type="Proteomes" id="UP001242732">
    <property type="component" value="Chromosome"/>
</dbReference>
<evidence type="ECO:0000313" key="1">
    <source>
        <dbReference type="EMBL" id="WIY47400.1"/>
    </source>
</evidence>
<dbReference type="GeneID" id="79791306"/>
<sequence length="130" mass="14370">MPEYLIAHVGHTSKSYEHICWWKPESKGYTICTTKAGRYSAEKAREICTSSECIAVPAEAAEGLARTTPYYRQPNGTLGKLYDGGPHAPVENSSRAWTQLKADALVIGKYAKPTPMAPSRAREIYLEPQP</sequence>
<gene>
    <name evidence="1" type="ORF">QRO08_16350</name>
</gene>
<reference evidence="1 2" key="1">
    <citation type="submission" date="2023-06" db="EMBL/GenBank/DDBJ databases">
        <authorList>
            <person name="Ham H."/>
            <person name="Park D.S."/>
        </authorList>
    </citation>
    <scope>NUCLEOTIDE SEQUENCE [LARGE SCALE GENOMIC DNA]</scope>
    <source>
        <strain evidence="1 2">KACC 17005</strain>
    </source>
</reference>
<protein>
    <submittedName>
        <fullName evidence="1">Uncharacterized protein</fullName>
    </submittedName>
</protein>
<organism evidence="1 2">
    <name type="scientific">Paracidovorax citrulli</name>
    <name type="common">Acidovorax citrulli</name>
    <dbReference type="NCBI Taxonomy" id="80869"/>
    <lineage>
        <taxon>Bacteria</taxon>
        <taxon>Pseudomonadati</taxon>
        <taxon>Pseudomonadota</taxon>
        <taxon>Betaproteobacteria</taxon>
        <taxon>Burkholderiales</taxon>
        <taxon>Comamonadaceae</taxon>
        <taxon>Paracidovorax</taxon>
    </lineage>
</organism>
<dbReference type="RefSeq" id="WP_011794814.1">
    <property type="nucleotide sequence ID" value="NZ_CP023687.1"/>
</dbReference>
<proteinExistence type="predicted"/>